<sequence>MQWSQVLPLWHASYNWAMCHNEEKYPNPSEFDPDRFLNPNGTLTDDTVSVVWGFGRRICPGRYLGEASLWSAMACLLAVFKFSKTKDETGRENEINPQWKAGITMRLQPFPCSITPRNGEMDIAALQDLIRVSV</sequence>
<dbReference type="InterPro" id="IPR036396">
    <property type="entry name" value="Cyt_P450_sf"/>
</dbReference>
<dbReference type="Gene3D" id="1.10.630.10">
    <property type="entry name" value="Cytochrome P450"/>
    <property type="match status" value="1"/>
</dbReference>
<dbReference type="GO" id="GO:0004497">
    <property type="term" value="F:monooxygenase activity"/>
    <property type="evidence" value="ECO:0007669"/>
    <property type="project" value="UniProtKB-KW"/>
</dbReference>
<dbReference type="GO" id="GO:0005506">
    <property type="term" value="F:iron ion binding"/>
    <property type="evidence" value="ECO:0007669"/>
    <property type="project" value="InterPro"/>
</dbReference>
<evidence type="ECO:0000256" key="5">
    <source>
        <dbReference type="ARBA" id="ARBA00022617"/>
    </source>
</evidence>
<evidence type="ECO:0000256" key="4">
    <source>
        <dbReference type="ARBA" id="ARBA00010617"/>
    </source>
</evidence>
<keyword evidence="16" id="KW-1185">Reference proteome</keyword>
<proteinExistence type="inferred from homology"/>
<comment type="similarity">
    <text evidence="4 14">Belongs to the cytochrome P450 family.</text>
</comment>
<comment type="subcellular location">
    <subcellularLocation>
        <location evidence="2">Membrane</location>
        <topology evidence="2">Single-pass membrane protein</topology>
    </subcellularLocation>
</comment>
<evidence type="ECO:0000256" key="13">
    <source>
        <dbReference type="PIRSR" id="PIRSR602401-1"/>
    </source>
</evidence>
<dbReference type="PANTHER" id="PTHR46300:SF2">
    <property type="entry name" value="CYTOCHROME P450 MONOOXYGENASE ALNH-RELATED"/>
    <property type="match status" value="1"/>
</dbReference>
<reference evidence="15 16" key="1">
    <citation type="submission" date="2016-06" db="EMBL/GenBank/DDBJ databases">
        <title>Comparative genomics of the ectomycorrhizal sister species Rhizopogon vinicolor and Rhizopogon vesiculosus (Basidiomycota: Boletales) reveals a divergence of the mating type B locus.</title>
        <authorList>
            <consortium name="DOE Joint Genome Institute"/>
            <person name="Mujic A.B."/>
            <person name="Kuo A."/>
            <person name="Tritt A."/>
            <person name="Lipzen A."/>
            <person name="Chen C."/>
            <person name="Johnson J."/>
            <person name="Sharma A."/>
            <person name="Barry K."/>
            <person name="Grigoriev I.V."/>
            <person name="Spatafora J.W."/>
        </authorList>
    </citation>
    <scope>NUCLEOTIDE SEQUENCE [LARGE SCALE GENOMIC DNA]</scope>
    <source>
        <strain evidence="15 16">AM-OR11-026</strain>
    </source>
</reference>
<evidence type="ECO:0000256" key="3">
    <source>
        <dbReference type="ARBA" id="ARBA00005179"/>
    </source>
</evidence>
<organism evidence="15 16">
    <name type="scientific">Rhizopogon vinicolor AM-OR11-026</name>
    <dbReference type="NCBI Taxonomy" id="1314800"/>
    <lineage>
        <taxon>Eukaryota</taxon>
        <taxon>Fungi</taxon>
        <taxon>Dikarya</taxon>
        <taxon>Basidiomycota</taxon>
        <taxon>Agaricomycotina</taxon>
        <taxon>Agaricomycetes</taxon>
        <taxon>Agaricomycetidae</taxon>
        <taxon>Boletales</taxon>
        <taxon>Suillineae</taxon>
        <taxon>Rhizopogonaceae</taxon>
        <taxon>Rhizopogon</taxon>
    </lineage>
</organism>
<evidence type="ECO:0000256" key="10">
    <source>
        <dbReference type="ARBA" id="ARBA00023004"/>
    </source>
</evidence>
<protein>
    <submittedName>
        <fullName evidence="15">Cytochrome P450</fullName>
    </submittedName>
</protein>
<dbReference type="InterPro" id="IPR002401">
    <property type="entry name" value="Cyt_P450_E_grp-I"/>
</dbReference>
<dbReference type="Pfam" id="PF00067">
    <property type="entry name" value="p450"/>
    <property type="match status" value="1"/>
</dbReference>
<evidence type="ECO:0000256" key="8">
    <source>
        <dbReference type="ARBA" id="ARBA00022989"/>
    </source>
</evidence>
<evidence type="ECO:0000256" key="2">
    <source>
        <dbReference type="ARBA" id="ARBA00004167"/>
    </source>
</evidence>
<keyword evidence="5 13" id="KW-0349">Heme</keyword>
<dbReference type="InterPro" id="IPR017972">
    <property type="entry name" value="Cyt_P450_CS"/>
</dbReference>
<keyword evidence="6" id="KW-0812">Transmembrane</keyword>
<evidence type="ECO:0000313" key="15">
    <source>
        <dbReference type="EMBL" id="OAX39205.1"/>
    </source>
</evidence>
<dbReference type="OrthoDB" id="2685000at2759"/>
<dbReference type="InterPro" id="IPR050364">
    <property type="entry name" value="Cytochrome_P450_fung"/>
</dbReference>
<evidence type="ECO:0000256" key="11">
    <source>
        <dbReference type="ARBA" id="ARBA00023033"/>
    </source>
</evidence>
<dbReference type="GO" id="GO:0016020">
    <property type="term" value="C:membrane"/>
    <property type="evidence" value="ECO:0007669"/>
    <property type="project" value="UniProtKB-SubCell"/>
</dbReference>
<evidence type="ECO:0000256" key="7">
    <source>
        <dbReference type="ARBA" id="ARBA00022723"/>
    </source>
</evidence>
<comment type="cofactor">
    <cofactor evidence="1 13">
        <name>heme</name>
        <dbReference type="ChEBI" id="CHEBI:30413"/>
    </cofactor>
</comment>
<evidence type="ECO:0000256" key="6">
    <source>
        <dbReference type="ARBA" id="ARBA00022692"/>
    </source>
</evidence>
<feature type="binding site" description="axial binding residue" evidence="13">
    <location>
        <position position="59"/>
    </location>
    <ligand>
        <name>heme</name>
        <dbReference type="ChEBI" id="CHEBI:30413"/>
    </ligand>
    <ligandPart>
        <name>Fe</name>
        <dbReference type="ChEBI" id="CHEBI:18248"/>
    </ligandPart>
</feature>
<dbReference type="PANTHER" id="PTHR46300">
    <property type="entry name" value="P450, PUTATIVE (EUROFUNG)-RELATED-RELATED"/>
    <property type="match status" value="1"/>
</dbReference>
<keyword evidence="8" id="KW-1133">Transmembrane helix</keyword>
<name>A0A1B7N2Z6_9AGAM</name>
<dbReference type="GO" id="GO:0020037">
    <property type="term" value="F:heme binding"/>
    <property type="evidence" value="ECO:0007669"/>
    <property type="project" value="InterPro"/>
</dbReference>
<dbReference type="PROSITE" id="PS00086">
    <property type="entry name" value="CYTOCHROME_P450"/>
    <property type="match status" value="1"/>
</dbReference>
<dbReference type="SUPFAM" id="SSF48264">
    <property type="entry name" value="Cytochrome P450"/>
    <property type="match status" value="1"/>
</dbReference>
<keyword evidence="10 13" id="KW-0408">Iron</keyword>
<evidence type="ECO:0000313" key="16">
    <source>
        <dbReference type="Proteomes" id="UP000092154"/>
    </source>
</evidence>
<dbReference type="GO" id="GO:0016705">
    <property type="term" value="F:oxidoreductase activity, acting on paired donors, with incorporation or reduction of molecular oxygen"/>
    <property type="evidence" value="ECO:0007669"/>
    <property type="project" value="InterPro"/>
</dbReference>
<keyword evidence="12" id="KW-0472">Membrane</keyword>
<dbReference type="Proteomes" id="UP000092154">
    <property type="component" value="Unassembled WGS sequence"/>
</dbReference>
<evidence type="ECO:0000256" key="1">
    <source>
        <dbReference type="ARBA" id="ARBA00001971"/>
    </source>
</evidence>
<dbReference type="InterPro" id="IPR001128">
    <property type="entry name" value="Cyt_P450"/>
</dbReference>
<dbReference type="STRING" id="1314800.A0A1B7N2Z6"/>
<accession>A0A1B7N2Z6</accession>
<dbReference type="EMBL" id="KV448258">
    <property type="protein sequence ID" value="OAX39205.1"/>
    <property type="molecule type" value="Genomic_DNA"/>
</dbReference>
<comment type="pathway">
    <text evidence="3">Secondary metabolite biosynthesis.</text>
</comment>
<evidence type="ECO:0000256" key="14">
    <source>
        <dbReference type="RuleBase" id="RU000461"/>
    </source>
</evidence>
<dbReference type="InParanoid" id="A0A1B7N2Z6"/>
<keyword evidence="11 14" id="KW-0503">Monooxygenase</keyword>
<dbReference type="PRINTS" id="PR00463">
    <property type="entry name" value="EP450I"/>
</dbReference>
<evidence type="ECO:0000256" key="12">
    <source>
        <dbReference type="ARBA" id="ARBA00023136"/>
    </source>
</evidence>
<dbReference type="AlphaFoldDB" id="A0A1B7N2Z6"/>
<keyword evidence="7 13" id="KW-0479">Metal-binding</keyword>
<gene>
    <name evidence="15" type="ORF">K503DRAFT_856175</name>
</gene>
<keyword evidence="9 14" id="KW-0560">Oxidoreductase</keyword>
<evidence type="ECO:0000256" key="9">
    <source>
        <dbReference type="ARBA" id="ARBA00023002"/>
    </source>
</evidence>